<name>A0A7W9MGW4_9ACTN</name>
<dbReference type="EMBL" id="JACHMP010000001">
    <property type="protein sequence ID" value="MBB5819823.1"/>
    <property type="molecule type" value="Genomic_DNA"/>
</dbReference>
<gene>
    <name evidence="1" type="ORF">F4562_002885</name>
</gene>
<dbReference type="Proteomes" id="UP000540685">
    <property type="component" value="Unassembled WGS sequence"/>
</dbReference>
<protein>
    <recommendedName>
        <fullName evidence="3">RanBP2-type domain-containing protein</fullName>
    </recommendedName>
</protein>
<keyword evidence="2" id="KW-1185">Reference proteome</keyword>
<accession>A0A7W9MGW4</accession>
<proteinExistence type="predicted"/>
<evidence type="ECO:0000313" key="2">
    <source>
        <dbReference type="Proteomes" id="UP000540685"/>
    </source>
</evidence>
<comment type="caution">
    <text evidence="1">The sequence shown here is derived from an EMBL/GenBank/DDBJ whole genome shotgun (WGS) entry which is preliminary data.</text>
</comment>
<reference evidence="1 2" key="1">
    <citation type="submission" date="2020-08" db="EMBL/GenBank/DDBJ databases">
        <title>Sequencing the genomes of 1000 actinobacteria strains.</title>
        <authorList>
            <person name="Klenk H.-P."/>
        </authorList>
    </citation>
    <scope>NUCLEOTIDE SEQUENCE [LARGE SCALE GENOMIC DNA]</scope>
    <source>
        <strain evidence="1 2">DSM 46887</strain>
    </source>
</reference>
<organism evidence="1 2">
    <name type="scientific">Streptosporangium becharense</name>
    <dbReference type="NCBI Taxonomy" id="1816182"/>
    <lineage>
        <taxon>Bacteria</taxon>
        <taxon>Bacillati</taxon>
        <taxon>Actinomycetota</taxon>
        <taxon>Actinomycetes</taxon>
        <taxon>Streptosporangiales</taxon>
        <taxon>Streptosporangiaceae</taxon>
        <taxon>Streptosporangium</taxon>
    </lineage>
</organism>
<sequence>MTYGSILQKTATGSPWLPPGTASTWVCRCGGINPRTSTNCRRCRR</sequence>
<evidence type="ECO:0008006" key="3">
    <source>
        <dbReference type="Google" id="ProtNLM"/>
    </source>
</evidence>
<dbReference type="AlphaFoldDB" id="A0A7W9MGW4"/>
<evidence type="ECO:0000313" key="1">
    <source>
        <dbReference type="EMBL" id="MBB5819823.1"/>
    </source>
</evidence>